<reference evidence="1" key="1">
    <citation type="submission" date="2021-02" db="EMBL/GenBank/DDBJ databases">
        <authorList>
            <person name="Nowell W R."/>
        </authorList>
    </citation>
    <scope>NUCLEOTIDE SEQUENCE</scope>
</reference>
<dbReference type="Proteomes" id="UP000663866">
    <property type="component" value="Unassembled WGS sequence"/>
</dbReference>
<evidence type="ECO:0000313" key="1">
    <source>
        <dbReference type="EMBL" id="CAF2042240.1"/>
    </source>
</evidence>
<evidence type="ECO:0000313" key="3">
    <source>
        <dbReference type="Proteomes" id="UP000663856"/>
    </source>
</evidence>
<dbReference type="Proteomes" id="UP000663856">
    <property type="component" value="Unassembled WGS sequence"/>
</dbReference>
<accession>A0A816NZK5</accession>
<organism evidence="1 3">
    <name type="scientific">Rotaria magnacalcarata</name>
    <dbReference type="NCBI Taxonomy" id="392030"/>
    <lineage>
        <taxon>Eukaryota</taxon>
        <taxon>Metazoa</taxon>
        <taxon>Spiralia</taxon>
        <taxon>Gnathifera</taxon>
        <taxon>Rotifera</taxon>
        <taxon>Eurotatoria</taxon>
        <taxon>Bdelloidea</taxon>
        <taxon>Philodinida</taxon>
        <taxon>Philodinidae</taxon>
        <taxon>Rotaria</taxon>
    </lineage>
</organism>
<dbReference type="EMBL" id="CAJOBG010006720">
    <property type="protein sequence ID" value="CAF4195531.1"/>
    <property type="molecule type" value="Genomic_DNA"/>
</dbReference>
<dbReference type="AlphaFoldDB" id="A0A816NZK5"/>
<comment type="caution">
    <text evidence="1">The sequence shown here is derived from an EMBL/GenBank/DDBJ whole genome shotgun (WGS) entry which is preliminary data.</text>
</comment>
<evidence type="ECO:0000313" key="4">
    <source>
        <dbReference type="Proteomes" id="UP000663866"/>
    </source>
</evidence>
<gene>
    <name evidence="2" type="ORF">OVN521_LOCUS26094</name>
    <name evidence="1" type="ORF">WKI299_LOCUS8528</name>
</gene>
<keyword evidence="4" id="KW-1185">Reference proteome</keyword>
<proteinExistence type="predicted"/>
<name>A0A816NZK5_9BILA</name>
<dbReference type="EMBL" id="CAJNRF010002764">
    <property type="protein sequence ID" value="CAF2042240.1"/>
    <property type="molecule type" value="Genomic_DNA"/>
</dbReference>
<evidence type="ECO:0000313" key="2">
    <source>
        <dbReference type="EMBL" id="CAF4195531.1"/>
    </source>
</evidence>
<protein>
    <submittedName>
        <fullName evidence="1">Uncharacterized protein</fullName>
    </submittedName>
</protein>
<sequence>MNVEEDLLLFAINVILGEDLFSITQIQQLNDPTWFINIINIISKKQELSASRTGDAHDGKTRVEMTLDYFNKYCTSPIDWPNSHTEKLQKSLHDMKASCDKSQMGKLKYNIDNITFIEPPYVHAVASSCDSGEVSGEASGEASGELIKYPAVVTSLSRQTTCTYCRGKGKPYRERAIKANSLCVVDGAPYHIDCLNMNRYSSIDWSRVTPEQRAAYEEAKNKKNK</sequence>